<name>F3PR72_9BACE</name>
<dbReference type="STRING" id="763034.HMPREF9446_01221"/>
<dbReference type="AlphaFoldDB" id="F3PR72"/>
<dbReference type="HOGENOM" id="CLU_2858317_0_0_10"/>
<evidence type="ECO:0000256" key="1">
    <source>
        <dbReference type="SAM" id="MobiDB-lite"/>
    </source>
</evidence>
<sequence>MVFSSNSRKDKERTHRNQNNFYTQTALHAAYIPNGMQCQDKMKAEKTSLTLDSKQESVELQYMF</sequence>
<dbReference type="Proteomes" id="UP000003416">
    <property type="component" value="Unassembled WGS sequence"/>
</dbReference>
<gene>
    <name evidence="2" type="ORF">HMPREF9446_01221</name>
</gene>
<proteinExistence type="predicted"/>
<feature type="region of interest" description="Disordered" evidence="1">
    <location>
        <begin position="1"/>
        <end position="20"/>
    </location>
</feature>
<protein>
    <submittedName>
        <fullName evidence="2">Uncharacterized protein</fullName>
    </submittedName>
</protein>
<comment type="caution">
    <text evidence="2">The sequence shown here is derived from an EMBL/GenBank/DDBJ whole genome shotgun (WGS) entry which is preliminary data.</text>
</comment>
<evidence type="ECO:0000313" key="2">
    <source>
        <dbReference type="EMBL" id="EGF58613.1"/>
    </source>
</evidence>
<keyword evidence="3" id="KW-1185">Reference proteome</keyword>
<accession>F3PR72</accession>
<evidence type="ECO:0000313" key="3">
    <source>
        <dbReference type="Proteomes" id="UP000003416"/>
    </source>
</evidence>
<reference evidence="2 3" key="1">
    <citation type="submission" date="2011-02" db="EMBL/GenBank/DDBJ databases">
        <authorList>
            <person name="Weinstock G."/>
            <person name="Sodergren E."/>
            <person name="Clifton S."/>
            <person name="Fulton L."/>
            <person name="Fulton B."/>
            <person name="Courtney L."/>
            <person name="Fronick C."/>
            <person name="Harrison M."/>
            <person name="Strong C."/>
            <person name="Farmer C."/>
            <person name="Delahaunty K."/>
            <person name="Markovic C."/>
            <person name="Hall O."/>
            <person name="Minx P."/>
            <person name="Tomlinson C."/>
            <person name="Mitreva M."/>
            <person name="Hou S."/>
            <person name="Chen J."/>
            <person name="Wollam A."/>
            <person name="Pepin K.H."/>
            <person name="Johnson M."/>
            <person name="Bhonagiri V."/>
            <person name="Zhang X."/>
            <person name="Suruliraj S."/>
            <person name="Warren W."/>
            <person name="Chinwalla A."/>
            <person name="Mardis E.R."/>
            <person name="Wilson R.K."/>
        </authorList>
    </citation>
    <scope>NUCLEOTIDE SEQUENCE [LARGE SCALE GENOMIC DNA]</scope>
    <source>
        <strain evidence="2 3">YIT 12057</strain>
    </source>
</reference>
<dbReference type="EMBL" id="AFBN01000021">
    <property type="protein sequence ID" value="EGF58613.1"/>
    <property type="molecule type" value="Genomic_DNA"/>
</dbReference>
<organism evidence="2 3">
    <name type="scientific">Bacteroides fluxus YIT 12057</name>
    <dbReference type="NCBI Taxonomy" id="763034"/>
    <lineage>
        <taxon>Bacteria</taxon>
        <taxon>Pseudomonadati</taxon>
        <taxon>Bacteroidota</taxon>
        <taxon>Bacteroidia</taxon>
        <taxon>Bacteroidales</taxon>
        <taxon>Bacteroidaceae</taxon>
        <taxon>Bacteroides</taxon>
    </lineage>
</organism>